<name>S3DE53_GLAL2</name>
<feature type="compositionally biased region" description="Polar residues" evidence="1">
    <location>
        <begin position="232"/>
        <end position="256"/>
    </location>
</feature>
<dbReference type="RefSeq" id="XP_008087848.1">
    <property type="nucleotide sequence ID" value="XM_008089657.1"/>
</dbReference>
<feature type="region of interest" description="Disordered" evidence="1">
    <location>
        <begin position="162"/>
        <end position="279"/>
    </location>
</feature>
<reference evidence="2 3" key="1">
    <citation type="journal article" date="2013" name="BMC Genomics">
        <title>Genomics-driven discovery of the pneumocandin biosynthetic gene cluster in the fungus Glarea lozoyensis.</title>
        <authorList>
            <person name="Chen L."/>
            <person name="Yue Q."/>
            <person name="Zhang X."/>
            <person name="Xiang M."/>
            <person name="Wang C."/>
            <person name="Li S."/>
            <person name="Che Y."/>
            <person name="Ortiz-Lopez F.J."/>
            <person name="Bills G.F."/>
            <person name="Liu X."/>
            <person name="An Z."/>
        </authorList>
    </citation>
    <scope>NUCLEOTIDE SEQUENCE [LARGE SCALE GENOMIC DNA]</scope>
    <source>
        <strain evidence="3">ATCC 20868 / MF5171</strain>
    </source>
</reference>
<proteinExistence type="predicted"/>
<dbReference type="KEGG" id="glz:GLAREA_11514"/>
<evidence type="ECO:0000313" key="3">
    <source>
        <dbReference type="Proteomes" id="UP000016922"/>
    </source>
</evidence>
<accession>S3DE53</accession>
<sequence>MDSCVQARLQRLSKLGIPADSPEVKTAAEHQQLLMAGHEQPNMHAIYQNHLENVKASTPTLQVKKTRGRSQIGHQNQQTQYEYSLDVVSYEGGDFDGSEDAGYADENYSEYGSVNSSGNKMDAGTVLRSRKSHTHELRTMTSTTQLSQELRDTLVEHHQNARGYSELDDQRFYPSSGKNLPRSPPRDEVIVPKKGPKGKHQRVRARAIDPTSAYAQEKSSSTQPPLPDFSAEPNQYTHLSTNRVTKPSSRRSTIISSALRPDSPAFSFAQPRPQPTPHQNSLLQLLTQSQSQSSQPPSTDAKSAAAYLNQVNRIAQGREGMLTPNTYSNSYSTPANFTTLSQNSDEFAFGSSGFPNTSSTGYFDSYAYQGAPAPRVSRMAQVPRYEGMGFGGSGSQAFEGVSGVGRTGVPYQILRGTTHYGTY</sequence>
<organism evidence="2 3">
    <name type="scientific">Glarea lozoyensis (strain ATCC 20868 / MF5171)</name>
    <dbReference type="NCBI Taxonomy" id="1116229"/>
    <lineage>
        <taxon>Eukaryota</taxon>
        <taxon>Fungi</taxon>
        <taxon>Dikarya</taxon>
        <taxon>Ascomycota</taxon>
        <taxon>Pezizomycotina</taxon>
        <taxon>Leotiomycetes</taxon>
        <taxon>Helotiales</taxon>
        <taxon>Helotiaceae</taxon>
        <taxon>Glarea</taxon>
    </lineage>
</organism>
<dbReference type="GeneID" id="19470555"/>
<feature type="compositionally biased region" description="Polar residues" evidence="1">
    <location>
        <begin position="213"/>
        <end position="223"/>
    </location>
</feature>
<gene>
    <name evidence="2" type="ORF">GLAREA_11514</name>
</gene>
<keyword evidence="3" id="KW-1185">Reference proteome</keyword>
<evidence type="ECO:0000313" key="2">
    <source>
        <dbReference type="EMBL" id="EPE24933.1"/>
    </source>
</evidence>
<dbReference type="EMBL" id="KE145372">
    <property type="protein sequence ID" value="EPE24933.1"/>
    <property type="molecule type" value="Genomic_DNA"/>
</dbReference>
<dbReference type="HOGENOM" id="CLU_648994_0_0_1"/>
<dbReference type="Proteomes" id="UP000016922">
    <property type="component" value="Unassembled WGS sequence"/>
</dbReference>
<evidence type="ECO:0000256" key="1">
    <source>
        <dbReference type="SAM" id="MobiDB-lite"/>
    </source>
</evidence>
<dbReference type="AlphaFoldDB" id="S3DE53"/>
<feature type="compositionally biased region" description="Basic residues" evidence="1">
    <location>
        <begin position="194"/>
        <end position="205"/>
    </location>
</feature>
<protein>
    <submittedName>
        <fullName evidence="2">Uncharacterized protein</fullName>
    </submittedName>
</protein>